<dbReference type="RefSeq" id="WP_157590528.1">
    <property type="nucleotide sequence ID" value="NZ_WPIN01000026.1"/>
</dbReference>
<dbReference type="Pfam" id="PF14054">
    <property type="entry name" value="DUF4249"/>
    <property type="match status" value="1"/>
</dbReference>
<organism evidence="1 2">
    <name type="scientific">Spirosoma arboris</name>
    <dbReference type="NCBI Taxonomy" id="2682092"/>
    <lineage>
        <taxon>Bacteria</taxon>
        <taxon>Pseudomonadati</taxon>
        <taxon>Bacteroidota</taxon>
        <taxon>Cytophagia</taxon>
        <taxon>Cytophagales</taxon>
        <taxon>Cytophagaceae</taxon>
        <taxon>Spirosoma</taxon>
    </lineage>
</organism>
<dbReference type="EMBL" id="WPIN01000026">
    <property type="protein sequence ID" value="MVM35724.1"/>
    <property type="molecule type" value="Genomic_DNA"/>
</dbReference>
<protein>
    <submittedName>
        <fullName evidence="1">DUF4249 family protein</fullName>
    </submittedName>
</protein>
<dbReference type="AlphaFoldDB" id="A0A7K1SPH8"/>
<dbReference type="InterPro" id="IPR025345">
    <property type="entry name" value="DUF4249"/>
</dbReference>
<dbReference type="Proteomes" id="UP000436006">
    <property type="component" value="Unassembled WGS sequence"/>
</dbReference>
<evidence type="ECO:0000313" key="2">
    <source>
        <dbReference type="Proteomes" id="UP000436006"/>
    </source>
</evidence>
<gene>
    <name evidence="1" type="ORF">GO755_37260</name>
</gene>
<accession>A0A7K1SPH8</accession>
<name>A0A7K1SPH8_9BACT</name>
<sequence length="394" mass="44285">MNVFVSPLRLVFWLAGWLLLSILVACVDPAESTINSSLNVIIVDGTITDVAEQQVIRLSRSQADRLTGRSGSVPITKATVEVVVDSSAIISCPETVDGTYQLPSDFKGQVGHAYQLRFTLSDDTQYESTTEILQPVAPITQVRAQFNATSLSSTQRLNGVYTAAHDFYIDFTDPPDQINYYRWDWKDWEHQEWCRSCKGDIYQIADEQGKLIDDCVKDRFTYPHFDYNCRTQCWEILYDNDLTLFDDQYSNGNMVKALRVAQVPLYSKEHCLVEIRQTSLTKQAYTYFKRLNDQTQKTGGVAGAQPALLVGNIYNLAKKNEPVVGYFSASGVSAVRYWLTRSDATGFAPGLFQALNGRDPVLEYGVQPARYRPPLAVCVSSESRTPVKPTGWQD</sequence>
<evidence type="ECO:0000313" key="1">
    <source>
        <dbReference type="EMBL" id="MVM35724.1"/>
    </source>
</evidence>
<keyword evidence="2" id="KW-1185">Reference proteome</keyword>
<reference evidence="1 2" key="1">
    <citation type="submission" date="2019-12" db="EMBL/GenBank/DDBJ databases">
        <title>Spirosoma sp. HMF4905 genome sequencing and assembly.</title>
        <authorList>
            <person name="Kang H."/>
            <person name="Cha I."/>
            <person name="Kim H."/>
            <person name="Joh K."/>
        </authorList>
    </citation>
    <scope>NUCLEOTIDE SEQUENCE [LARGE SCALE GENOMIC DNA]</scope>
    <source>
        <strain evidence="1 2">HMF4905</strain>
    </source>
</reference>
<proteinExistence type="predicted"/>
<comment type="caution">
    <text evidence="1">The sequence shown here is derived from an EMBL/GenBank/DDBJ whole genome shotgun (WGS) entry which is preliminary data.</text>
</comment>